<gene>
    <name evidence="5" type="ORF">NCTC10327_00376</name>
    <name evidence="3" type="ORF">R6G71_06540</name>
    <name evidence="4" type="ORF">SAMN05421878_11718</name>
</gene>
<keyword evidence="1" id="KW-0812">Transmembrane</keyword>
<dbReference type="EMBL" id="FNAU01000017">
    <property type="protein sequence ID" value="SDE62417.1"/>
    <property type="molecule type" value="Genomic_DNA"/>
</dbReference>
<dbReference type="Pfam" id="PF13399">
    <property type="entry name" value="LytR_C"/>
    <property type="match status" value="1"/>
</dbReference>
<keyword evidence="1" id="KW-0472">Membrane</keyword>
<evidence type="ECO:0000313" key="4">
    <source>
        <dbReference type="EMBL" id="SDE62417.1"/>
    </source>
</evidence>
<accession>A0A1G7EFN1</accession>
<feature type="domain" description="LytR/CpsA/Psr regulator C-terminal" evidence="2">
    <location>
        <begin position="80"/>
        <end position="165"/>
    </location>
</feature>
<organism evidence="4 6">
    <name type="scientific">Actinobaculum suis</name>
    <dbReference type="NCBI Taxonomy" id="1657"/>
    <lineage>
        <taxon>Bacteria</taxon>
        <taxon>Bacillati</taxon>
        <taxon>Actinomycetota</taxon>
        <taxon>Actinomycetes</taxon>
        <taxon>Actinomycetales</taxon>
        <taxon>Actinomycetaceae</taxon>
        <taxon>Actinobaculum</taxon>
    </lineage>
</organism>
<reference evidence="3" key="4">
    <citation type="submission" date="2023-10" db="EMBL/GenBank/DDBJ databases">
        <title>Whole Genome based description of the genera Actinobaculum and Actinotignum reveals a complex phylogenetic relationship within the species included in the genus Actinotignum.</title>
        <authorList>
            <person name="Jensen C.S."/>
            <person name="Dargis R."/>
            <person name="Kemp M."/>
            <person name="Christensen J.J."/>
        </authorList>
    </citation>
    <scope>NUCLEOTIDE SEQUENCE</scope>
    <source>
        <strain evidence="3">Actinobaculum_suis_CCUG19206T</strain>
    </source>
</reference>
<evidence type="ECO:0000313" key="5">
    <source>
        <dbReference type="EMBL" id="VDG75687.1"/>
    </source>
</evidence>
<dbReference type="InterPro" id="IPR027381">
    <property type="entry name" value="LytR/CpsA/Psr_C"/>
</dbReference>
<dbReference type="AlphaFoldDB" id="A0A1G7EFN1"/>
<dbReference type="EMBL" id="JAWNFU010000003">
    <property type="protein sequence ID" value="MDY5153698.1"/>
    <property type="molecule type" value="Genomic_DNA"/>
</dbReference>
<evidence type="ECO:0000259" key="2">
    <source>
        <dbReference type="Pfam" id="PF13399"/>
    </source>
</evidence>
<dbReference type="Proteomes" id="UP001273799">
    <property type="component" value="Unassembled WGS sequence"/>
</dbReference>
<evidence type="ECO:0000313" key="7">
    <source>
        <dbReference type="Proteomes" id="UP000269974"/>
    </source>
</evidence>
<proteinExistence type="predicted"/>
<reference evidence="5 7" key="3">
    <citation type="submission" date="2018-11" db="EMBL/GenBank/DDBJ databases">
        <authorList>
            <consortium name="Pathogen Informatics"/>
        </authorList>
    </citation>
    <scope>NUCLEOTIDE SEQUENCE [LARGE SCALE GENOMIC DNA]</scope>
    <source>
        <strain evidence="5 7">NCTC10327</strain>
    </source>
</reference>
<evidence type="ECO:0000313" key="6">
    <source>
        <dbReference type="Proteomes" id="UP000182744"/>
    </source>
</evidence>
<keyword evidence="1" id="KW-1133">Transmembrane helix</keyword>
<protein>
    <submittedName>
        <fullName evidence="3">LytR C-terminal domain-containing protein</fullName>
    </submittedName>
    <submittedName>
        <fullName evidence="4">LytR cell envelope-related transcriptional attenuator</fullName>
    </submittedName>
</protein>
<name>A0A1G7EFN1_9ACTO</name>
<evidence type="ECO:0000313" key="3">
    <source>
        <dbReference type="EMBL" id="MDY5153698.1"/>
    </source>
</evidence>
<feature type="transmembrane region" description="Helical" evidence="1">
    <location>
        <begin position="21"/>
        <end position="45"/>
    </location>
</feature>
<reference evidence="6" key="2">
    <citation type="submission" date="2016-10" db="EMBL/GenBank/DDBJ databases">
        <authorList>
            <person name="Varghese N."/>
        </authorList>
    </citation>
    <scope>NUCLEOTIDE SEQUENCE [LARGE SCALE GENOMIC DNA]</scope>
    <source>
        <strain evidence="6">DSM 20639</strain>
    </source>
</reference>
<dbReference type="RefSeq" id="WP_074663645.1">
    <property type="nucleotide sequence ID" value="NZ_FNAU01000017.1"/>
</dbReference>
<evidence type="ECO:0000256" key="1">
    <source>
        <dbReference type="SAM" id="Phobius"/>
    </source>
</evidence>
<dbReference type="Gene3D" id="3.30.70.2390">
    <property type="match status" value="1"/>
</dbReference>
<dbReference type="Proteomes" id="UP000269974">
    <property type="component" value="Unassembled WGS sequence"/>
</dbReference>
<keyword evidence="6" id="KW-1185">Reference proteome</keyword>
<reference evidence="4" key="1">
    <citation type="submission" date="2016-10" db="EMBL/GenBank/DDBJ databases">
        <authorList>
            <person name="de Groot N.N."/>
        </authorList>
    </citation>
    <scope>NUCLEOTIDE SEQUENCE [LARGE SCALE GENOMIC DNA]</scope>
    <source>
        <strain evidence="4">DSM 20639</strain>
    </source>
</reference>
<dbReference type="EMBL" id="UYIO01000001">
    <property type="protein sequence ID" value="VDG75687.1"/>
    <property type="molecule type" value="Genomic_DNA"/>
</dbReference>
<dbReference type="Proteomes" id="UP000182744">
    <property type="component" value="Unassembled WGS sequence"/>
</dbReference>
<sequence length="206" mass="21779">MSQGIVEARRAYRKKTQQRQTIVFGTLGGILLVLLAFSLLIWVGVLPSPINKPFSRPAAPPPPVVPCAPAGATAVDPATINLLVYNSTNRGGLASSAAKSFTAEGMNVSNTGNWNDTVEGTAQIISGPEGLPGAYTVARYIPDSTIVFSNDMSGESLTVVLGDNYDGIRTAEQVAQEYPDPTLTSLPECIDTEAATAEAQERIRNK</sequence>